<reference evidence="1 2" key="1">
    <citation type="submission" date="2021-03" db="EMBL/GenBank/DDBJ databases">
        <title>Sequencing the genomes of 1000 actinobacteria strains.</title>
        <authorList>
            <person name="Klenk H.-P."/>
        </authorList>
    </citation>
    <scope>NUCLEOTIDE SEQUENCE [LARGE SCALE GENOMIC DNA]</scope>
    <source>
        <strain evidence="1 2">DSM 46670</strain>
    </source>
</reference>
<dbReference type="SUPFAM" id="SSF55486">
    <property type="entry name" value="Metalloproteases ('zincins'), catalytic domain"/>
    <property type="match status" value="1"/>
</dbReference>
<accession>A0ABS4TUK0</accession>
<dbReference type="RefSeq" id="WP_209645147.1">
    <property type="nucleotide sequence ID" value="NZ_JAGINW010000001.1"/>
</dbReference>
<comment type="caution">
    <text evidence="1">The sequence shown here is derived from an EMBL/GenBank/DDBJ whole genome shotgun (WGS) entry which is preliminary data.</text>
</comment>
<organism evidence="1 2">
    <name type="scientific">Kibdelosporangium banguiense</name>
    <dbReference type="NCBI Taxonomy" id="1365924"/>
    <lineage>
        <taxon>Bacteria</taxon>
        <taxon>Bacillati</taxon>
        <taxon>Actinomycetota</taxon>
        <taxon>Actinomycetes</taxon>
        <taxon>Pseudonocardiales</taxon>
        <taxon>Pseudonocardiaceae</taxon>
        <taxon>Kibdelosporangium</taxon>
    </lineage>
</organism>
<gene>
    <name evidence="1" type="ORF">JOF56_008464</name>
</gene>
<proteinExistence type="predicted"/>
<name>A0ABS4TUK0_9PSEU</name>
<dbReference type="Gene3D" id="3.40.390.10">
    <property type="entry name" value="Collagenase (Catalytic Domain)"/>
    <property type="match status" value="1"/>
</dbReference>
<dbReference type="InterPro" id="IPR013783">
    <property type="entry name" value="Ig-like_fold"/>
</dbReference>
<keyword evidence="2" id="KW-1185">Reference proteome</keyword>
<dbReference type="InterPro" id="IPR024079">
    <property type="entry name" value="MetalloPept_cat_dom_sf"/>
</dbReference>
<evidence type="ECO:0000313" key="2">
    <source>
        <dbReference type="Proteomes" id="UP001519332"/>
    </source>
</evidence>
<dbReference type="EMBL" id="JAGINW010000001">
    <property type="protein sequence ID" value="MBP2328079.1"/>
    <property type="molecule type" value="Genomic_DNA"/>
</dbReference>
<evidence type="ECO:0008006" key="3">
    <source>
        <dbReference type="Google" id="ProtNLM"/>
    </source>
</evidence>
<sequence length="850" mass="89669">MKRSLPTRGRSVAALVIAVMAIVLLPVLGTATPDNPWTAVPRDSVSARSAKQAEIRATRFAGFTLDRLAMKSKLDRAPRSRGTQTQEVLLPTPEGTFQRFELVDSPVMEAGLAAAHLEIRTYSGKGVDDPAATVRADLTPLGFHASVRSPRGQWYVDPYYRADQSLYASYYGHDLSNPGGPLVERATVKGSVPDAPQISAGSVVRLRTYRLALVTDPSYAAYFGAANVTAAKVTLVNRVAQIYENETAIRLVLVNDTDKTNLNTMAMATEPNGPCGAEACFRADEITSCDVPTIYHNPTVLGQLVGAGNYDVGHVGLGVNGGGLAGIGVVGGSDKALGCTGLPTPVGDFYAVDYVAHEIGHQFGANHTFNGTQYGCADQARSTPSSYEPGSGSSIMAYAGICRQDNLQPHSDPYWSHRSYTEINSYITAGQPELDEIQNVSLRDFDGTDSFTIGYRGQQSVPIVRGNNFTDTGIKAAIEAIRGWPKGATVDVLGFSGHEMTDAGFQVSFTGGAVSAKNVESLAITTATGTSGFVSETVKGGKQDNGGWRVENTSNRAPVVTVPPKHTIPVRTPFALTGSATDADGDTTTYMWEQNDRGGVAGTALVDNTKTEGPLFRQFGTAAVVSDQDALKYYSPGQNAANTNPARVFPDMAQIVANNTNAKTGTCPQAPPPPTTGRGTNVPAALIDCYSEFLPTAGWIGWDKSRTLHFRLTARDGRQGGGGIGSADTALVLAPAAGPFLVTSQGSATTYAGGSAQSVTWDVARTNVAPVNAREVRITLSADGGVSFPYVLANRTPNDGSETVTLPRVTTNKARIKIEAIGNVFFDLNDTDITVRSPAVHTGQRAGAIS</sequence>
<protein>
    <recommendedName>
        <fullName evidence="3">Metallo-peptidase family M12B Reprolysin-like</fullName>
    </recommendedName>
</protein>
<dbReference type="Gene3D" id="2.60.40.10">
    <property type="entry name" value="Immunoglobulins"/>
    <property type="match status" value="1"/>
</dbReference>
<dbReference type="Pfam" id="PF13574">
    <property type="entry name" value="Reprolysin_2"/>
    <property type="match status" value="1"/>
</dbReference>
<dbReference type="Proteomes" id="UP001519332">
    <property type="component" value="Unassembled WGS sequence"/>
</dbReference>
<evidence type="ECO:0000313" key="1">
    <source>
        <dbReference type="EMBL" id="MBP2328079.1"/>
    </source>
</evidence>